<dbReference type="PANTHER" id="PTHR36836">
    <property type="entry name" value="COLANIC ACID BIOSYNTHESIS PROTEIN WCAK"/>
    <property type="match status" value="1"/>
</dbReference>
<sequence length="375" mass="41870">MANDLKNALLLNDTSAWYHWGCTATSRGVGDALRDSGWNITPIPILETYGIKLSPTEWSAQNGTQATETDVLDDDAYFAEFSVANPQWIRRFKETNAIIINGEGTLHGMKPHSSGLLYLAYIAKTRFGLPVSIINHSVYPQSDGTFEAQGRAESFYTKIYRVLDHIAVRETRSLENCKKMGCDATLAFDCMPLTLKRHFDFSNTKRKNTLLLSGCVSFSDQMIKLYTDIIGYANRKGIEVEFLIGAADHFSLDDKAFVNQLSTCNIGKWRLIQATSLDSWFQTIAEASLLISGRFHHTIAALCLGTPFIVMESNTPKISGMLETLGCNPALSGFDPQFKGKAFALFEDSFGKEEDARFHQLAELAEKNFSLLNWH</sequence>
<keyword evidence="3" id="KW-1185">Reference proteome</keyword>
<reference evidence="2" key="1">
    <citation type="journal article" date="2014" name="Int. J. Syst. Evol. Microbiol.">
        <title>Complete genome sequence of Corynebacterium casei LMG S-19264T (=DSM 44701T), isolated from a smear-ripened cheese.</title>
        <authorList>
            <consortium name="US DOE Joint Genome Institute (JGI-PGF)"/>
            <person name="Walter F."/>
            <person name="Albersmeier A."/>
            <person name="Kalinowski J."/>
            <person name="Ruckert C."/>
        </authorList>
    </citation>
    <scope>NUCLEOTIDE SEQUENCE</scope>
    <source>
        <strain evidence="2">CCM 7664</strain>
    </source>
</reference>
<dbReference type="EMBL" id="BMDP01000004">
    <property type="protein sequence ID" value="GGI55594.1"/>
    <property type="molecule type" value="Genomic_DNA"/>
</dbReference>
<feature type="domain" description="Polysaccharide pyruvyl transferase" evidence="1">
    <location>
        <begin position="76"/>
        <end position="313"/>
    </location>
</feature>
<proteinExistence type="predicted"/>
<dbReference type="Proteomes" id="UP000627205">
    <property type="component" value="Unassembled WGS sequence"/>
</dbReference>
<comment type="caution">
    <text evidence="2">The sequence shown here is derived from an EMBL/GenBank/DDBJ whole genome shotgun (WGS) entry which is preliminary data.</text>
</comment>
<dbReference type="Pfam" id="PF04230">
    <property type="entry name" value="PS_pyruv_trans"/>
    <property type="match status" value="1"/>
</dbReference>
<evidence type="ECO:0000259" key="1">
    <source>
        <dbReference type="Pfam" id="PF04230"/>
    </source>
</evidence>
<dbReference type="InterPro" id="IPR007345">
    <property type="entry name" value="Polysacch_pyruvyl_Trfase"/>
</dbReference>
<dbReference type="PANTHER" id="PTHR36836:SF1">
    <property type="entry name" value="COLANIC ACID BIOSYNTHESIS PROTEIN WCAK"/>
    <property type="match status" value="1"/>
</dbReference>
<dbReference type="AlphaFoldDB" id="A0A8J3F6W5"/>
<evidence type="ECO:0000313" key="3">
    <source>
        <dbReference type="Proteomes" id="UP000627205"/>
    </source>
</evidence>
<protein>
    <recommendedName>
        <fullName evidence="1">Polysaccharide pyruvyl transferase domain-containing protein</fullName>
    </recommendedName>
</protein>
<name>A0A8J3F6W5_9BURK</name>
<organism evidence="2 3">
    <name type="scientific">Oxalicibacterium solurbis</name>
    <dbReference type="NCBI Taxonomy" id="69280"/>
    <lineage>
        <taxon>Bacteria</taxon>
        <taxon>Pseudomonadati</taxon>
        <taxon>Pseudomonadota</taxon>
        <taxon>Betaproteobacteria</taxon>
        <taxon>Burkholderiales</taxon>
        <taxon>Oxalobacteraceae</taxon>
        <taxon>Oxalicibacterium</taxon>
    </lineage>
</organism>
<accession>A0A8J3F6W5</accession>
<evidence type="ECO:0000313" key="2">
    <source>
        <dbReference type="EMBL" id="GGI55594.1"/>
    </source>
</evidence>
<reference evidence="2" key="2">
    <citation type="submission" date="2020-09" db="EMBL/GenBank/DDBJ databases">
        <authorList>
            <person name="Sun Q."/>
            <person name="Sedlacek I."/>
        </authorList>
    </citation>
    <scope>NUCLEOTIDE SEQUENCE</scope>
    <source>
        <strain evidence="2">CCM 7664</strain>
    </source>
</reference>
<gene>
    <name evidence="2" type="ORF">GCM10011430_27680</name>
</gene>